<evidence type="ECO:0000256" key="11">
    <source>
        <dbReference type="ARBA" id="ARBA00023136"/>
    </source>
</evidence>
<dbReference type="PANTHER" id="PTHR47944:SF17">
    <property type="entry name" value="3,9-DIHYDROXYPTEROCARPAN 6A-MONOOXYGENASE"/>
    <property type="match status" value="1"/>
</dbReference>
<evidence type="ECO:0008006" key="17">
    <source>
        <dbReference type="Google" id="ProtNLM"/>
    </source>
</evidence>
<keyword evidence="9 12" id="KW-0408">Iron</keyword>
<dbReference type="AlphaFoldDB" id="A0AAD9X5Z3"/>
<dbReference type="EMBL" id="JANJYI010000004">
    <property type="protein sequence ID" value="KAK2653331.1"/>
    <property type="molecule type" value="Genomic_DNA"/>
</dbReference>
<dbReference type="InterPro" id="IPR036396">
    <property type="entry name" value="Cyt_P450_sf"/>
</dbReference>
<comment type="caution">
    <text evidence="15">The sequence shown here is derived from an EMBL/GenBank/DDBJ whole genome shotgun (WGS) entry which is preliminary data.</text>
</comment>
<evidence type="ECO:0000256" key="5">
    <source>
        <dbReference type="ARBA" id="ARBA00022692"/>
    </source>
</evidence>
<keyword evidence="6 12" id="KW-0479">Metal-binding</keyword>
<dbReference type="GO" id="GO:0005506">
    <property type="term" value="F:iron ion binding"/>
    <property type="evidence" value="ECO:0007669"/>
    <property type="project" value="InterPro"/>
</dbReference>
<dbReference type="Proteomes" id="UP001280121">
    <property type="component" value="Unassembled WGS sequence"/>
</dbReference>
<keyword evidence="7 14" id="KW-1133">Transmembrane helix</keyword>
<dbReference type="PROSITE" id="PS00086">
    <property type="entry name" value="CYTOCHROME_P450"/>
    <property type="match status" value="1"/>
</dbReference>
<evidence type="ECO:0000256" key="2">
    <source>
        <dbReference type="ARBA" id="ARBA00004167"/>
    </source>
</evidence>
<dbReference type="GO" id="GO:0020037">
    <property type="term" value="F:heme binding"/>
    <property type="evidence" value="ECO:0007669"/>
    <property type="project" value="InterPro"/>
</dbReference>
<dbReference type="InterPro" id="IPR002401">
    <property type="entry name" value="Cyt_P450_E_grp-I"/>
</dbReference>
<sequence length="522" mass="59434">MAVDVTEYYFFFLIWLISTVGMHFIIKIRTNSLNMQKPRPPPGPPALPIIGHLHLLSSTLPKSLETLANRYGPLMQIRMGATLFVIVSDTNTAEKVLKTHDIDFASKYEPGPSQKLLYKGCSFINAPYSLYWRFMKKICVTKLFTSSQLQRFTHVREEERTKLLKSLIERSEDGEPCDLSMELEALTSLMIYRMTMGNRSSSLSSSGDYNYSVEAMEMRGLIRNIMECGKKYAVIEVFGPLRRFDLFGNGKRIDAAFLGYDQRLEQIIHEYEENRMNNIIDGENEEKDVMDILLECHRDSSAKVMITKSHIKYFFMEIFMASVDSTSTAMQSAMAELINRPEIFKKLREEINSVVGSNQLVKESDVPNLPYLQAVLKETLRLHPPGPMLRRTATVDSKINGYDIKAGTKLFVNCYAIMRDPNVWKDHEMFMPERFLDSCDRVMDFKGQDFGYLPFGSGRRACFGAPHAVYVIHATVAALVQCFDWKLEGGDKAGIDIVSGYTGAMAHPLVCYPIVNFNPFKA</sequence>
<dbReference type="GO" id="GO:0016020">
    <property type="term" value="C:membrane"/>
    <property type="evidence" value="ECO:0007669"/>
    <property type="project" value="UniProtKB-SubCell"/>
</dbReference>
<protein>
    <recommendedName>
        <fullName evidence="17">Cytochrome P450</fullName>
    </recommendedName>
</protein>
<comment type="similarity">
    <text evidence="3 13">Belongs to the cytochrome P450 family.</text>
</comment>
<accession>A0AAD9X5Z3</accession>
<dbReference type="InterPro" id="IPR001128">
    <property type="entry name" value="Cyt_P450"/>
</dbReference>
<feature type="binding site" description="axial binding residue" evidence="12">
    <location>
        <position position="462"/>
    </location>
    <ligand>
        <name>heme</name>
        <dbReference type="ChEBI" id="CHEBI:30413"/>
    </ligand>
    <ligandPart>
        <name>Fe</name>
        <dbReference type="ChEBI" id="CHEBI:18248"/>
    </ligandPart>
</feature>
<dbReference type="Gene3D" id="1.10.630.10">
    <property type="entry name" value="Cytochrome P450"/>
    <property type="match status" value="1"/>
</dbReference>
<evidence type="ECO:0000256" key="13">
    <source>
        <dbReference type="RuleBase" id="RU000461"/>
    </source>
</evidence>
<evidence type="ECO:0000256" key="1">
    <source>
        <dbReference type="ARBA" id="ARBA00001971"/>
    </source>
</evidence>
<keyword evidence="5 14" id="KW-0812">Transmembrane</keyword>
<evidence type="ECO:0000256" key="10">
    <source>
        <dbReference type="ARBA" id="ARBA00023033"/>
    </source>
</evidence>
<dbReference type="PRINTS" id="PR00463">
    <property type="entry name" value="EP450I"/>
</dbReference>
<dbReference type="InterPro" id="IPR017972">
    <property type="entry name" value="Cyt_P450_CS"/>
</dbReference>
<evidence type="ECO:0000256" key="4">
    <source>
        <dbReference type="ARBA" id="ARBA00022617"/>
    </source>
</evidence>
<keyword evidence="10 13" id="KW-0503">Monooxygenase</keyword>
<keyword evidence="16" id="KW-1185">Reference proteome</keyword>
<reference evidence="15" key="1">
    <citation type="journal article" date="2023" name="Plant J.">
        <title>Genome sequences and population genomics provide insights into the demographic history, inbreeding, and mutation load of two 'living fossil' tree species of Dipteronia.</title>
        <authorList>
            <person name="Feng Y."/>
            <person name="Comes H.P."/>
            <person name="Chen J."/>
            <person name="Zhu S."/>
            <person name="Lu R."/>
            <person name="Zhang X."/>
            <person name="Li P."/>
            <person name="Qiu J."/>
            <person name="Olsen K.M."/>
            <person name="Qiu Y."/>
        </authorList>
    </citation>
    <scope>NUCLEOTIDE SEQUENCE</scope>
    <source>
        <strain evidence="15">KIB01</strain>
    </source>
</reference>
<evidence type="ECO:0000256" key="3">
    <source>
        <dbReference type="ARBA" id="ARBA00010617"/>
    </source>
</evidence>
<evidence type="ECO:0000313" key="16">
    <source>
        <dbReference type="Proteomes" id="UP001280121"/>
    </source>
</evidence>
<feature type="transmembrane region" description="Helical" evidence="14">
    <location>
        <begin position="6"/>
        <end position="26"/>
    </location>
</feature>
<dbReference type="SUPFAM" id="SSF48264">
    <property type="entry name" value="Cytochrome P450"/>
    <property type="match status" value="1"/>
</dbReference>
<keyword evidence="4 12" id="KW-0349">Heme</keyword>
<evidence type="ECO:0000256" key="7">
    <source>
        <dbReference type="ARBA" id="ARBA00022989"/>
    </source>
</evidence>
<evidence type="ECO:0000313" key="15">
    <source>
        <dbReference type="EMBL" id="KAK2653331.1"/>
    </source>
</evidence>
<dbReference type="Pfam" id="PF00067">
    <property type="entry name" value="p450"/>
    <property type="match status" value="1"/>
</dbReference>
<evidence type="ECO:0000256" key="9">
    <source>
        <dbReference type="ARBA" id="ARBA00023004"/>
    </source>
</evidence>
<dbReference type="GO" id="GO:0004497">
    <property type="term" value="F:monooxygenase activity"/>
    <property type="evidence" value="ECO:0007669"/>
    <property type="project" value="UniProtKB-KW"/>
</dbReference>
<dbReference type="GO" id="GO:0016705">
    <property type="term" value="F:oxidoreductase activity, acting on paired donors, with incorporation or reduction of molecular oxygen"/>
    <property type="evidence" value="ECO:0007669"/>
    <property type="project" value="InterPro"/>
</dbReference>
<keyword evidence="8 13" id="KW-0560">Oxidoreductase</keyword>
<evidence type="ECO:0000256" key="14">
    <source>
        <dbReference type="SAM" id="Phobius"/>
    </source>
</evidence>
<organism evidence="15 16">
    <name type="scientific">Dipteronia dyeriana</name>
    <dbReference type="NCBI Taxonomy" id="168575"/>
    <lineage>
        <taxon>Eukaryota</taxon>
        <taxon>Viridiplantae</taxon>
        <taxon>Streptophyta</taxon>
        <taxon>Embryophyta</taxon>
        <taxon>Tracheophyta</taxon>
        <taxon>Spermatophyta</taxon>
        <taxon>Magnoliopsida</taxon>
        <taxon>eudicotyledons</taxon>
        <taxon>Gunneridae</taxon>
        <taxon>Pentapetalae</taxon>
        <taxon>rosids</taxon>
        <taxon>malvids</taxon>
        <taxon>Sapindales</taxon>
        <taxon>Sapindaceae</taxon>
        <taxon>Hippocastanoideae</taxon>
        <taxon>Acereae</taxon>
        <taxon>Dipteronia</taxon>
    </lineage>
</organism>
<evidence type="ECO:0000256" key="12">
    <source>
        <dbReference type="PIRSR" id="PIRSR602401-1"/>
    </source>
</evidence>
<dbReference type="PRINTS" id="PR00385">
    <property type="entry name" value="P450"/>
</dbReference>
<comment type="subcellular location">
    <subcellularLocation>
        <location evidence="2">Membrane</location>
        <topology evidence="2">Single-pass membrane protein</topology>
    </subcellularLocation>
</comment>
<comment type="cofactor">
    <cofactor evidence="1 12">
        <name>heme</name>
        <dbReference type="ChEBI" id="CHEBI:30413"/>
    </cofactor>
</comment>
<dbReference type="PANTHER" id="PTHR47944">
    <property type="entry name" value="CYTOCHROME P450 98A9"/>
    <property type="match status" value="1"/>
</dbReference>
<proteinExistence type="inferred from homology"/>
<gene>
    <name evidence="15" type="ORF">Ddye_013187</name>
</gene>
<evidence type="ECO:0000256" key="8">
    <source>
        <dbReference type="ARBA" id="ARBA00023002"/>
    </source>
</evidence>
<keyword evidence="11 14" id="KW-0472">Membrane</keyword>
<evidence type="ECO:0000256" key="6">
    <source>
        <dbReference type="ARBA" id="ARBA00022723"/>
    </source>
</evidence>
<name>A0AAD9X5Z3_9ROSI</name>